<gene>
    <name evidence="1" type="ORF">GCM10023144_22170</name>
</gene>
<reference evidence="2" key="1">
    <citation type="journal article" date="2019" name="Int. J. Syst. Evol. Microbiol.">
        <title>The Global Catalogue of Microorganisms (GCM) 10K type strain sequencing project: providing services to taxonomists for standard genome sequencing and annotation.</title>
        <authorList>
            <consortium name="The Broad Institute Genomics Platform"/>
            <consortium name="The Broad Institute Genome Sequencing Center for Infectious Disease"/>
            <person name="Wu L."/>
            <person name="Ma J."/>
        </authorList>
    </citation>
    <scope>NUCLEOTIDE SEQUENCE [LARGE SCALE GENOMIC DNA]</scope>
    <source>
        <strain evidence="2">JCM 17666</strain>
    </source>
</reference>
<dbReference type="InterPro" id="IPR014710">
    <property type="entry name" value="RmlC-like_jellyroll"/>
</dbReference>
<dbReference type="EMBL" id="BAABFO010000009">
    <property type="protein sequence ID" value="GAA4332343.1"/>
    <property type="molecule type" value="Genomic_DNA"/>
</dbReference>
<comment type="caution">
    <text evidence="1">The sequence shown here is derived from an EMBL/GenBank/DDBJ whole genome shotgun (WGS) entry which is preliminary data.</text>
</comment>
<dbReference type="Proteomes" id="UP001501671">
    <property type="component" value="Unassembled WGS sequence"/>
</dbReference>
<dbReference type="PANTHER" id="PTHR37694:SF1">
    <property type="entry name" value="SLR8022 PROTEIN"/>
    <property type="match status" value="1"/>
</dbReference>
<accession>A0ABP8GZS2</accession>
<name>A0ABP8GZS2_9BURK</name>
<proteinExistence type="predicted"/>
<evidence type="ECO:0000313" key="2">
    <source>
        <dbReference type="Proteomes" id="UP001501671"/>
    </source>
</evidence>
<dbReference type="SUPFAM" id="SSF51182">
    <property type="entry name" value="RmlC-like cupins"/>
    <property type="match status" value="1"/>
</dbReference>
<dbReference type="RefSeq" id="WP_345249319.1">
    <property type="nucleotide sequence ID" value="NZ_BAABFO010000009.1"/>
</dbReference>
<keyword evidence="2" id="KW-1185">Reference proteome</keyword>
<dbReference type="InterPro" id="IPR011051">
    <property type="entry name" value="RmlC_Cupin_sf"/>
</dbReference>
<sequence length="107" mass="11282">MALKHAQLLDVIDLHAPGPPQATSQSVSLLRTAQLQILRLVLAAGQQVPEHHVAGEVAIQCLEGDASVLTPKATCRVVAGQLVVLPAGERYSLQAHADTVLLATMIH</sequence>
<organism evidence="1 2">
    <name type="scientific">Pigmentiphaga soli</name>
    <dbReference type="NCBI Taxonomy" id="1007095"/>
    <lineage>
        <taxon>Bacteria</taxon>
        <taxon>Pseudomonadati</taxon>
        <taxon>Pseudomonadota</taxon>
        <taxon>Betaproteobacteria</taxon>
        <taxon>Burkholderiales</taxon>
        <taxon>Alcaligenaceae</taxon>
        <taxon>Pigmentiphaga</taxon>
    </lineage>
</organism>
<evidence type="ECO:0000313" key="1">
    <source>
        <dbReference type="EMBL" id="GAA4332343.1"/>
    </source>
</evidence>
<protein>
    <submittedName>
        <fullName evidence="1">Cupin domain-containing protein</fullName>
    </submittedName>
</protein>
<dbReference type="PANTHER" id="PTHR37694">
    <property type="entry name" value="SLR8022 PROTEIN"/>
    <property type="match status" value="1"/>
</dbReference>
<dbReference type="Gene3D" id="2.60.120.10">
    <property type="entry name" value="Jelly Rolls"/>
    <property type="match status" value="1"/>
</dbReference>